<comment type="subunit">
    <text evidence="2">Heterotetramer of two alpha and two beta chains.</text>
</comment>
<evidence type="ECO:0008006" key="8">
    <source>
        <dbReference type="Google" id="ProtNLM"/>
    </source>
</evidence>
<dbReference type="InterPro" id="IPR016117">
    <property type="entry name" value="ArgJ-like_dom_sf"/>
</dbReference>
<evidence type="ECO:0000256" key="5">
    <source>
        <dbReference type="ARBA" id="ARBA00023315"/>
    </source>
</evidence>
<evidence type="ECO:0000256" key="4">
    <source>
        <dbReference type="ARBA" id="ARBA00022813"/>
    </source>
</evidence>
<keyword evidence="5" id="KW-0012">Acyltransferase</keyword>
<evidence type="ECO:0000256" key="3">
    <source>
        <dbReference type="ARBA" id="ARBA00022679"/>
    </source>
</evidence>
<proteinExistence type="inferred from homology"/>
<evidence type="ECO:0000313" key="7">
    <source>
        <dbReference type="Proteomes" id="UP000654345"/>
    </source>
</evidence>
<dbReference type="Pfam" id="PF01960">
    <property type="entry name" value="ArgJ"/>
    <property type="match status" value="1"/>
</dbReference>
<evidence type="ECO:0000256" key="1">
    <source>
        <dbReference type="ARBA" id="ARBA00006774"/>
    </source>
</evidence>
<keyword evidence="4" id="KW-0068">Autocatalytic cleavage</keyword>
<gene>
    <name evidence="6" type="ORF">KSB_02050</name>
</gene>
<dbReference type="Gene3D" id="3.10.20.340">
    <property type="entry name" value="ArgJ beta chain, C-terminal domain"/>
    <property type="match status" value="1"/>
</dbReference>
<dbReference type="PANTHER" id="PTHR23100:SF0">
    <property type="entry name" value="ARGININE BIOSYNTHESIS BIFUNCTIONAL PROTEIN ARGJ, MITOCHONDRIAL"/>
    <property type="match status" value="1"/>
</dbReference>
<dbReference type="InterPro" id="IPR042195">
    <property type="entry name" value="ArgJ_beta_C"/>
</dbReference>
<keyword evidence="3" id="KW-0808">Transferase</keyword>
<evidence type="ECO:0000313" key="6">
    <source>
        <dbReference type="EMBL" id="GHO51730.1"/>
    </source>
</evidence>
<reference evidence="6 7" key="1">
    <citation type="journal article" date="2021" name="Int. J. Syst. Evol. Microbiol.">
        <title>Reticulibacter mediterranei gen. nov., sp. nov., within the new family Reticulibacteraceae fam. nov., and Ktedonospora formicarum gen. nov., sp. nov., Ktedonobacter robiniae sp. nov., Dictyobacter formicarum sp. nov. and Dictyobacter arantiisoli sp. nov., belonging to the class Ktedonobacteria.</title>
        <authorList>
            <person name="Yabe S."/>
            <person name="Zheng Y."/>
            <person name="Wang C.M."/>
            <person name="Sakai Y."/>
            <person name="Abe K."/>
            <person name="Yokota A."/>
            <person name="Donadio S."/>
            <person name="Cavaletti L."/>
            <person name="Monciardini P."/>
        </authorList>
    </citation>
    <scope>NUCLEOTIDE SEQUENCE [LARGE SCALE GENOMIC DNA]</scope>
    <source>
        <strain evidence="6 7">SOSP1-30</strain>
    </source>
</reference>
<dbReference type="InterPro" id="IPR002813">
    <property type="entry name" value="Arg_biosynth_ArgJ"/>
</dbReference>
<dbReference type="PANTHER" id="PTHR23100">
    <property type="entry name" value="ARGININE BIOSYNTHESIS BIFUNCTIONAL PROTEIN ARGJ"/>
    <property type="match status" value="1"/>
</dbReference>
<comment type="similarity">
    <text evidence="1">Belongs to the ArgJ family.</text>
</comment>
<keyword evidence="7" id="KW-1185">Reference proteome</keyword>
<organism evidence="6 7">
    <name type="scientific">Ktedonobacter robiniae</name>
    <dbReference type="NCBI Taxonomy" id="2778365"/>
    <lineage>
        <taxon>Bacteria</taxon>
        <taxon>Bacillati</taxon>
        <taxon>Chloroflexota</taxon>
        <taxon>Ktedonobacteria</taxon>
        <taxon>Ktedonobacterales</taxon>
        <taxon>Ktedonobacteraceae</taxon>
        <taxon>Ktedonobacter</taxon>
    </lineage>
</organism>
<dbReference type="EMBL" id="BNJG01000001">
    <property type="protein sequence ID" value="GHO51730.1"/>
    <property type="molecule type" value="Genomic_DNA"/>
</dbReference>
<comment type="caution">
    <text evidence="6">The sequence shown here is derived from an EMBL/GenBank/DDBJ whole genome shotgun (WGS) entry which is preliminary data.</text>
</comment>
<dbReference type="Proteomes" id="UP000654345">
    <property type="component" value="Unassembled WGS sequence"/>
</dbReference>
<accession>A0ABQ3UH35</accession>
<sequence>MCERLRRCTVKVTVADAESFAQAKRVAKVVVNFPLVKTAIFCADPNWGRIAMVIGKCEAQTAIVLEKVSI</sequence>
<dbReference type="SUPFAM" id="SSF56266">
    <property type="entry name" value="DmpA/ArgJ-like"/>
    <property type="match status" value="1"/>
</dbReference>
<name>A0ABQ3UH35_9CHLR</name>
<protein>
    <recommendedName>
        <fullName evidence="8">Glutamate N-acetyltransferase</fullName>
    </recommendedName>
</protein>
<evidence type="ECO:0000256" key="2">
    <source>
        <dbReference type="ARBA" id="ARBA00011475"/>
    </source>
</evidence>